<gene>
    <name evidence="7 9" type="primary">trmB</name>
    <name evidence="9" type="ORF">HW532_12460</name>
</gene>
<evidence type="ECO:0000256" key="7">
    <source>
        <dbReference type="HAMAP-Rule" id="MF_01057"/>
    </source>
</evidence>
<name>A0A7S8C4W0_9HYPH</name>
<evidence type="ECO:0000256" key="5">
    <source>
        <dbReference type="ARBA" id="ARBA00022691"/>
    </source>
</evidence>
<dbReference type="EC" id="2.1.1.33" evidence="7"/>
<organism evidence="9 10">
    <name type="scientific">Kaustia mangrovi</name>
    <dbReference type="NCBI Taxonomy" id="2593653"/>
    <lineage>
        <taxon>Bacteria</taxon>
        <taxon>Pseudomonadati</taxon>
        <taxon>Pseudomonadota</taxon>
        <taxon>Alphaproteobacteria</taxon>
        <taxon>Hyphomicrobiales</taxon>
        <taxon>Parvibaculaceae</taxon>
        <taxon>Kaustia</taxon>
    </lineage>
</organism>
<comment type="similarity">
    <text evidence="7">Belongs to the class I-like SAM-binding methyltransferase superfamily. TrmB family.</text>
</comment>
<evidence type="ECO:0000256" key="2">
    <source>
        <dbReference type="ARBA" id="ARBA00003015"/>
    </source>
</evidence>
<comment type="function">
    <text evidence="2 7">Catalyzes the formation of N(7)-methylguanine at position 46 (m7G46) in tRNA.</text>
</comment>
<dbReference type="InterPro" id="IPR029063">
    <property type="entry name" value="SAM-dependent_MTases_sf"/>
</dbReference>
<keyword evidence="10" id="KW-1185">Reference proteome</keyword>
<comment type="pathway">
    <text evidence="7">tRNA modification; N(7)-methylguanine-tRNA biosynthesis.</text>
</comment>
<feature type="binding site" evidence="7">
    <location>
        <position position="149"/>
    </location>
    <ligand>
        <name>substrate</name>
    </ligand>
</feature>
<evidence type="ECO:0000256" key="4">
    <source>
        <dbReference type="ARBA" id="ARBA00022679"/>
    </source>
</evidence>
<dbReference type="PANTHER" id="PTHR23417">
    <property type="entry name" value="3-DEOXY-D-MANNO-OCTULOSONIC-ACID TRANSFERASE/TRNA GUANINE-N 7 - -METHYLTRANSFERASE"/>
    <property type="match status" value="1"/>
</dbReference>
<dbReference type="NCBIfam" id="TIGR00091">
    <property type="entry name" value="tRNA (guanosine(46)-N7)-methyltransferase TrmB"/>
    <property type="match status" value="1"/>
</dbReference>
<feature type="binding site" evidence="7">
    <location>
        <begin position="219"/>
        <end position="222"/>
    </location>
    <ligand>
        <name>substrate</name>
    </ligand>
</feature>
<dbReference type="GO" id="GO:0008176">
    <property type="term" value="F:tRNA (guanine(46)-N7)-methyltransferase activity"/>
    <property type="evidence" value="ECO:0007669"/>
    <property type="project" value="UniProtKB-UniRule"/>
</dbReference>
<dbReference type="SUPFAM" id="SSF53335">
    <property type="entry name" value="S-adenosyl-L-methionine-dependent methyltransferases"/>
    <property type="match status" value="1"/>
</dbReference>
<proteinExistence type="inferred from homology"/>
<dbReference type="PANTHER" id="PTHR23417:SF14">
    <property type="entry name" value="PENTACOTRIPEPTIDE-REPEAT REGION OF PRORP DOMAIN-CONTAINING PROTEIN"/>
    <property type="match status" value="1"/>
</dbReference>
<evidence type="ECO:0000313" key="9">
    <source>
        <dbReference type="EMBL" id="QPC43436.1"/>
    </source>
</evidence>
<comment type="catalytic activity">
    <reaction evidence="1 7">
        <text>guanosine(46) in tRNA + S-adenosyl-L-methionine = N(7)-methylguanosine(46) in tRNA + S-adenosyl-L-homocysteine</text>
        <dbReference type="Rhea" id="RHEA:42708"/>
        <dbReference type="Rhea" id="RHEA-COMP:10188"/>
        <dbReference type="Rhea" id="RHEA-COMP:10189"/>
        <dbReference type="ChEBI" id="CHEBI:57856"/>
        <dbReference type="ChEBI" id="CHEBI:59789"/>
        <dbReference type="ChEBI" id="CHEBI:74269"/>
        <dbReference type="ChEBI" id="CHEBI:74480"/>
        <dbReference type="EC" id="2.1.1.33"/>
    </reaction>
</comment>
<keyword evidence="6 7" id="KW-0819">tRNA processing</keyword>
<dbReference type="EMBL" id="CP058214">
    <property type="protein sequence ID" value="QPC43436.1"/>
    <property type="molecule type" value="Genomic_DNA"/>
</dbReference>
<keyword evidence="3 7" id="KW-0489">Methyltransferase</keyword>
<keyword evidence="5 7" id="KW-0949">S-adenosyl-L-methionine</keyword>
<feature type="binding site" evidence="7">
    <location>
        <position position="181"/>
    </location>
    <ligand>
        <name>substrate</name>
    </ligand>
</feature>
<dbReference type="GO" id="GO:0043527">
    <property type="term" value="C:tRNA methyltransferase complex"/>
    <property type="evidence" value="ECO:0007669"/>
    <property type="project" value="TreeGrafter"/>
</dbReference>
<reference evidence="9 10" key="1">
    <citation type="submission" date="2020-06" db="EMBL/GenBank/DDBJ databases">
        <title>Genome sequence of 2 isolates from Red Sea Mangroves.</title>
        <authorList>
            <person name="Sefrji F."/>
            <person name="Michoud G."/>
            <person name="Merlino G."/>
            <person name="Daffonchio D."/>
        </authorList>
    </citation>
    <scope>NUCLEOTIDE SEQUENCE [LARGE SCALE GENOMIC DNA]</scope>
    <source>
        <strain evidence="9 10">R1DC25</strain>
    </source>
</reference>
<feature type="binding site" evidence="7">
    <location>
        <position position="96"/>
    </location>
    <ligand>
        <name>S-adenosyl-L-methionine</name>
        <dbReference type="ChEBI" id="CHEBI:59789"/>
    </ligand>
</feature>
<dbReference type="AlphaFoldDB" id="A0A7S8C4W0"/>
<feature type="region of interest" description="Disordered" evidence="8">
    <location>
        <begin position="1"/>
        <end position="28"/>
    </location>
</feature>
<evidence type="ECO:0000256" key="8">
    <source>
        <dbReference type="SAM" id="MobiDB-lite"/>
    </source>
</evidence>
<dbReference type="PROSITE" id="PS51625">
    <property type="entry name" value="SAM_MT_TRMB"/>
    <property type="match status" value="1"/>
</dbReference>
<feature type="binding site" evidence="7">
    <location>
        <position position="123"/>
    </location>
    <ligand>
        <name>S-adenosyl-L-methionine</name>
        <dbReference type="ChEBI" id="CHEBI:59789"/>
    </ligand>
</feature>
<evidence type="ECO:0000256" key="1">
    <source>
        <dbReference type="ARBA" id="ARBA00000142"/>
    </source>
</evidence>
<dbReference type="InterPro" id="IPR055361">
    <property type="entry name" value="tRNA_methyltr_TrmB_bact"/>
</dbReference>
<feature type="binding site" evidence="7">
    <location>
        <position position="71"/>
    </location>
    <ligand>
        <name>S-adenosyl-L-methionine</name>
        <dbReference type="ChEBI" id="CHEBI:59789"/>
    </ligand>
</feature>
<dbReference type="Pfam" id="PF02390">
    <property type="entry name" value="Methyltransf_4"/>
    <property type="match status" value="1"/>
</dbReference>
<protein>
    <recommendedName>
        <fullName evidence="7">tRNA (guanine-N(7)-)-methyltransferase</fullName>
        <ecNumber evidence="7">2.1.1.33</ecNumber>
    </recommendedName>
    <alternativeName>
        <fullName evidence="7">tRNA (guanine(46)-N(7))-methyltransferase</fullName>
    </alternativeName>
    <alternativeName>
        <fullName evidence="7">tRNA(m7G46)-methyltransferase</fullName>
    </alternativeName>
</protein>
<evidence type="ECO:0000256" key="6">
    <source>
        <dbReference type="ARBA" id="ARBA00022694"/>
    </source>
</evidence>
<keyword evidence="4 7" id="KW-0808">Transferase</keyword>
<accession>A0A7S8C4W0</accession>
<sequence>MSKPMTTKAQAAPGERSRGQLFGRRKGHRLRPRQLRLVEEMLPGLRVCLDGLRAHGPAALFDRPVREVWLEIGFGGGEHLAWQAAHNRDIGMIGAEPFVNGVAKLLAAIEDEGLGNIRIHDDDARPLLEALPDNSLDRVFVLFPDPWPKARHRKRRFVSHETVGELHRILRPGGTLRFASDIADYVRWTLAHIRAHGGFEWTAEHPRDWRERPRDWPGTRYEAKARGAGRRCAYLSFRRA</sequence>
<comment type="caution">
    <text evidence="7">Lacks conserved residue(s) required for the propagation of feature annotation.</text>
</comment>
<dbReference type="KEGG" id="kmn:HW532_12460"/>
<evidence type="ECO:0000256" key="3">
    <source>
        <dbReference type="ARBA" id="ARBA00022603"/>
    </source>
</evidence>
<feature type="binding site" evidence="7">
    <location>
        <position position="145"/>
    </location>
    <ligand>
        <name>S-adenosyl-L-methionine</name>
        <dbReference type="ChEBI" id="CHEBI:59789"/>
    </ligand>
</feature>
<dbReference type="Proteomes" id="UP000593594">
    <property type="component" value="Chromosome"/>
</dbReference>
<evidence type="ECO:0000313" key="10">
    <source>
        <dbReference type="Proteomes" id="UP000593594"/>
    </source>
</evidence>
<dbReference type="HAMAP" id="MF_01057">
    <property type="entry name" value="tRNA_methyltr_TrmB"/>
    <property type="match status" value="1"/>
</dbReference>
<dbReference type="UniPathway" id="UPA00989"/>
<dbReference type="Gene3D" id="3.40.50.150">
    <property type="entry name" value="Vaccinia Virus protein VP39"/>
    <property type="match status" value="1"/>
</dbReference>
<dbReference type="InterPro" id="IPR003358">
    <property type="entry name" value="tRNA_(Gua-N-7)_MeTrfase_Trmb"/>
</dbReference>